<keyword evidence="4" id="KW-1185">Reference proteome</keyword>
<dbReference type="PANTHER" id="PTHR33295:SF18">
    <property type="entry name" value="AAA+ ATPASE DOMAIN-CONTAINING PROTEIN"/>
    <property type="match status" value="1"/>
</dbReference>
<evidence type="ECO:0000313" key="3">
    <source>
        <dbReference type="EMBL" id="SHE80207.1"/>
    </source>
</evidence>
<name>A0A1M4WG95_9BACE</name>
<dbReference type="InterPro" id="IPR025420">
    <property type="entry name" value="DUF4143"/>
</dbReference>
<evidence type="ECO:0000259" key="1">
    <source>
        <dbReference type="Pfam" id="PF13173"/>
    </source>
</evidence>
<feature type="domain" description="DUF4143" evidence="2">
    <location>
        <begin position="220"/>
        <end position="359"/>
    </location>
</feature>
<evidence type="ECO:0008006" key="5">
    <source>
        <dbReference type="Google" id="ProtNLM"/>
    </source>
</evidence>
<dbReference type="EMBL" id="FQTV01000003">
    <property type="protein sequence ID" value="SHE80207.1"/>
    <property type="molecule type" value="Genomic_DNA"/>
</dbReference>
<dbReference type="Pfam" id="PF13635">
    <property type="entry name" value="DUF4143"/>
    <property type="match status" value="1"/>
</dbReference>
<dbReference type="AlphaFoldDB" id="A0A1M4WG95"/>
<dbReference type="Proteomes" id="UP000184509">
    <property type="component" value="Unassembled WGS sequence"/>
</dbReference>
<sequence>MEKRVIKSLILEKQNEILNIELVERPLELEETANYVFVGLRRAGKSYLLYQHIQTLIKTKQASIEDILYINFEDERISSVKVEELNLFIESYNEMFDGKPIIYLDEIQNVDGWEKFARRLADSKYRVFITGSNAKMLSKEMHTTLGGRFIAKEVFPFSFSEYLTFHQITLDRNWEYGNIRLQVVKSFHDYFYFGGFAESFPLKDKRSWLNSLYQKILLGDVISRNDIRNENAIKVLVKKLAESVMQPSSLARIKNIIDSTGTTISRNTLVDYLQLLEDAYLVFGISNYSDKLSDKETFKKRYFFDNGLLNNFLFDPETKLLENIVAITLKKHYGDELFFYNKNIEVDFFMPGEKRAIQVSYSIADDATRQREIKALIKLSEVYATKKMEIITWDEESTIQENDKTIEIIPVWKWLASFLLP</sequence>
<accession>A0A1M4WG95</accession>
<organism evidence="3 4">
    <name type="scientific">Bacteroides luti</name>
    <dbReference type="NCBI Taxonomy" id="1297750"/>
    <lineage>
        <taxon>Bacteria</taxon>
        <taxon>Pseudomonadati</taxon>
        <taxon>Bacteroidota</taxon>
        <taxon>Bacteroidia</taxon>
        <taxon>Bacteroidales</taxon>
        <taxon>Bacteroidaceae</taxon>
        <taxon>Bacteroides</taxon>
    </lineage>
</organism>
<dbReference type="STRING" id="1297750.SAMN05444405_10376"/>
<feature type="domain" description="AAA" evidence="1">
    <location>
        <begin position="35"/>
        <end position="163"/>
    </location>
</feature>
<dbReference type="InterPro" id="IPR041682">
    <property type="entry name" value="AAA_14"/>
</dbReference>
<proteinExistence type="predicted"/>
<protein>
    <recommendedName>
        <fullName evidence="5">AAA domain-containing protein</fullName>
    </recommendedName>
</protein>
<dbReference type="Pfam" id="PF13173">
    <property type="entry name" value="AAA_14"/>
    <property type="match status" value="1"/>
</dbReference>
<reference evidence="4" key="1">
    <citation type="submission" date="2016-11" db="EMBL/GenBank/DDBJ databases">
        <authorList>
            <person name="Varghese N."/>
            <person name="Submissions S."/>
        </authorList>
    </citation>
    <scope>NUCLEOTIDE SEQUENCE [LARGE SCALE GENOMIC DNA]</scope>
    <source>
        <strain evidence="4">DSM 26991</strain>
    </source>
</reference>
<dbReference type="OrthoDB" id="9801840at2"/>
<evidence type="ECO:0000313" key="4">
    <source>
        <dbReference type="Proteomes" id="UP000184509"/>
    </source>
</evidence>
<gene>
    <name evidence="3" type="ORF">SAMN05444405_10376</name>
</gene>
<evidence type="ECO:0000259" key="2">
    <source>
        <dbReference type="Pfam" id="PF13635"/>
    </source>
</evidence>
<dbReference type="PANTHER" id="PTHR33295">
    <property type="entry name" value="ATPASE"/>
    <property type="match status" value="1"/>
</dbReference>
<dbReference type="InterPro" id="IPR027417">
    <property type="entry name" value="P-loop_NTPase"/>
</dbReference>
<dbReference type="RefSeq" id="WP_073399349.1">
    <property type="nucleotide sequence ID" value="NZ_FQTV01000003.1"/>
</dbReference>
<dbReference type="SUPFAM" id="SSF52540">
    <property type="entry name" value="P-loop containing nucleoside triphosphate hydrolases"/>
    <property type="match status" value="1"/>
</dbReference>